<name>A0ABN8ER87_9BACT</name>
<accession>A0ABN8ER87</accession>
<gene>
    <name evidence="2" type="ORF">EMA8858_01508</name>
</gene>
<dbReference type="Proteomes" id="UP000837932">
    <property type="component" value="Unassembled WGS sequence"/>
</dbReference>
<dbReference type="Pfam" id="PF04397">
    <property type="entry name" value="LytTR"/>
    <property type="match status" value="1"/>
</dbReference>
<organism evidence="2 3">
    <name type="scientific">Emticicia aquatica</name>
    <dbReference type="NCBI Taxonomy" id="1681835"/>
    <lineage>
        <taxon>Bacteria</taxon>
        <taxon>Pseudomonadati</taxon>
        <taxon>Bacteroidota</taxon>
        <taxon>Cytophagia</taxon>
        <taxon>Cytophagales</taxon>
        <taxon>Leadbetterellaceae</taxon>
        <taxon>Emticicia</taxon>
    </lineage>
</organism>
<evidence type="ECO:0000259" key="1">
    <source>
        <dbReference type="SMART" id="SM00850"/>
    </source>
</evidence>
<sequence length="122" mass="14244">MNTLEISDMPIQVGSRLAFLPNEMVFLEASINYTNLHLADGQKVIVSYHLGKLQKRLQGFPCFARLNKSVIVNLQYIEGFANDYLELREQQFFMSRRRKKIVLAMLDEYTRQNNPVNDLVNF</sequence>
<dbReference type="RefSeq" id="WP_238805941.1">
    <property type="nucleotide sequence ID" value="NZ_CAKLPY010000001.1"/>
</dbReference>
<dbReference type="InterPro" id="IPR007492">
    <property type="entry name" value="LytTR_DNA-bd_dom"/>
</dbReference>
<protein>
    <recommendedName>
        <fullName evidence="1">HTH LytTR-type domain-containing protein</fullName>
    </recommendedName>
</protein>
<evidence type="ECO:0000313" key="3">
    <source>
        <dbReference type="Proteomes" id="UP000837932"/>
    </source>
</evidence>
<proteinExistence type="predicted"/>
<dbReference type="EMBL" id="CAKLPY010000001">
    <property type="protein sequence ID" value="CAH0995387.1"/>
    <property type="molecule type" value="Genomic_DNA"/>
</dbReference>
<evidence type="ECO:0000313" key="2">
    <source>
        <dbReference type="EMBL" id="CAH0995387.1"/>
    </source>
</evidence>
<keyword evidence="3" id="KW-1185">Reference proteome</keyword>
<reference evidence="2" key="1">
    <citation type="submission" date="2021-12" db="EMBL/GenBank/DDBJ databases">
        <authorList>
            <person name="Rodrigo-Torres L."/>
            <person name="Arahal R. D."/>
            <person name="Lucena T."/>
        </authorList>
    </citation>
    <scope>NUCLEOTIDE SEQUENCE</scope>
    <source>
        <strain evidence="2">CECT 8858</strain>
    </source>
</reference>
<dbReference type="Gene3D" id="2.40.50.1020">
    <property type="entry name" value="LytTr DNA-binding domain"/>
    <property type="match status" value="1"/>
</dbReference>
<feature type="domain" description="HTH LytTR-type" evidence="1">
    <location>
        <begin position="14"/>
        <end position="107"/>
    </location>
</feature>
<comment type="caution">
    <text evidence="2">The sequence shown here is derived from an EMBL/GenBank/DDBJ whole genome shotgun (WGS) entry which is preliminary data.</text>
</comment>
<dbReference type="SMART" id="SM00850">
    <property type="entry name" value="LytTR"/>
    <property type="match status" value="1"/>
</dbReference>